<name>W6YT29_COCC2</name>
<dbReference type="EMBL" id="KI964587">
    <property type="protein sequence ID" value="EUC34661.1"/>
    <property type="molecule type" value="Genomic_DNA"/>
</dbReference>
<keyword evidence="3" id="KW-1185">Reference proteome</keyword>
<proteinExistence type="predicted"/>
<evidence type="ECO:0000256" key="1">
    <source>
        <dbReference type="SAM" id="MobiDB-lite"/>
    </source>
</evidence>
<sequence>TLIHRPSSELSACQRHSKAGIKKPTQDTSQTRSITVPSLHSPATAPFCVRLEITCNHTLVSPFEAL</sequence>
<dbReference type="RefSeq" id="XP_007711009.1">
    <property type="nucleotide sequence ID" value="XM_007712819.1"/>
</dbReference>
<dbReference type="HOGENOM" id="CLU_2838033_0_0_1"/>
<reference evidence="2 3" key="1">
    <citation type="journal article" date="2013" name="PLoS Genet.">
        <title>Comparative genome structure, secondary metabolite, and effector coding capacity across Cochliobolus pathogens.</title>
        <authorList>
            <person name="Condon B.J."/>
            <person name="Leng Y."/>
            <person name="Wu D."/>
            <person name="Bushley K.E."/>
            <person name="Ohm R.A."/>
            <person name="Otillar R."/>
            <person name="Martin J."/>
            <person name="Schackwitz W."/>
            <person name="Grimwood J."/>
            <person name="MohdZainudin N."/>
            <person name="Xue C."/>
            <person name="Wang R."/>
            <person name="Manning V.A."/>
            <person name="Dhillon B."/>
            <person name="Tu Z.J."/>
            <person name="Steffenson B.J."/>
            <person name="Salamov A."/>
            <person name="Sun H."/>
            <person name="Lowry S."/>
            <person name="LaButti K."/>
            <person name="Han J."/>
            <person name="Copeland A."/>
            <person name="Lindquist E."/>
            <person name="Barry K."/>
            <person name="Schmutz J."/>
            <person name="Baker S.E."/>
            <person name="Ciuffetti L.M."/>
            <person name="Grigoriev I.V."/>
            <person name="Zhong S."/>
            <person name="Turgeon B.G."/>
        </authorList>
    </citation>
    <scope>NUCLEOTIDE SEQUENCE [LARGE SCALE GENOMIC DNA]</scope>
    <source>
        <strain evidence="2 3">26-R-13</strain>
    </source>
</reference>
<dbReference type="AlphaFoldDB" id="W6YT29"/>
<protein>
    <submittedName>
        <fullName evidence="2">Uncharacterized protein</fullName>
    </submittedName>
</protein>
<feature type="non-terminal residue" evidence="2">
    <location>
        <position position="1"/>
    </location>
</feature>
<dbReference type="GeneID" id="19153465"/>
<dbReference type="KEGG" id="bze:COCCADRAFT_92887"/>
<evidence type="ECO:0000313" key="2">
    <source>
        <dbReference type="EMBL" id="EUC34661.1"/>
    </source>
</evidence>
<organism evidence="2 3">
    <name type="scientific">Cochliobolus carbonum (strain 26-R-13)</name>
    <name type="common">Maize leaf spot fungus</name>
    <name type="synonym">Bipolaris zeicola</name>
    <dbReference type="NCBI Taxonomy" id="930089"/>
    <lineage>
        <taxon>Eukaryota</taxon>
        <taxon>Fungi</taxon>
        <taxon>Dikarya</taxon>
        <taxon>Ascomycota</taxon>
        <taxon>Pezizomycotina</taxon>
        <taxon>Dothideomycetes</taxon>
        <taxon>Pleosporomycetidae</taxon>
        <taxon>Pleosporales</taxon>
        <taxon>Pleosporineae</taxon>
        <taxon>Pleosporaceae</taxon>
        <taxon>Bipolaris</taxon>
    </lineage>
</organism>
<feature type="compositionally biased region" description="Polar residues" evidence="1">
    <location>
        <begin position="26"/>
        <end position="36"/>
    </location>
</feature>
<gene>
    <name evidence="2" type="ORF">COCCADRAFT_92887</name>
</gene>
<evidence type="ECO:0000313" key="3">
    <source>
        <dbReference type="Proteomes" id="UP000053841"/>
    </source>
</evidence>
<feature type="region of interest" description="Disordered" evidence="1">
    <location>
        <begin position="1"/>
        <end position="36"/>
    </location>
</feature>
<dbReference type="Proteomes" id="UP000053841">
    <property type="component" value="Unassembled WGS sequence"/>
</dbReference>
<accession>W6YT29</accession>